<evidence type="ECO:0000256" key="5">
    <source>
        <dbReference type="ARBA" id="ARBA00023163"/>
    </source>
</evidence>
<feature type="compositionally biased region" description="Basic and acidic residues" evidence="6">
    <location>
        <begin position="165"/>
        <end position="186"/>
    </location>
</feature>
<evidence type="ECO:0000256" key="6">
    <source>
        <dbReference type="SAM" id="MobiDB-lite"/>
    </source>
</evidence>
<dbReference type="CDD" id="cd06171">
    <property type="entry name" value="Sigma70_r4"/>
    <property type="match status" value="1"/>
</dbReference>
<keyword evidence="3" id="KW-0731">Sigma factor</keyword>
<feature type="compositionally biased region" description="Low complexity" evidence="6">
    <location>
        <begin position="56"/>
        <end position="70"/>
    </location>
</feature>
<feature type="region of interest" description="Disordered" evidence="6">
    <location>
        <begin position="165"/>
        <end position="193"/>
    </location>
</feature>
<dbReference type="SUPFAM" id="SSF88659">
    <property type="entry name" value="Sigma3 and sigma4 domains of RNA polymerase sigma factors"/>
    <property type="match status" value="1"/>
</dbReference>
<dbReference type="PANTHER" id="PTHR43133:SF8">
    <property type="entry name" value="RNA POLYMERASE SIGMA FACTOR HI_1459-RELATED"/>
    <property type="match status" value="1"/>
</dbReference>
<dbReference type="GO" id="GO:0003677">
    <property type="term" value="F:DNA binding"/>
    <property type="evidence" value="ECO:0007669"/>
    <property type="project" value="UniProtKB-KW"/>
</dbReference>
<keyword evidence="2" id="KW-0805">Transcription regulation</keyword>
<organism evidence="8 9">
    <name type="scientific">Nocardioides marmorisolisilvae</name>
    <dbReference type="NCBI Taxonomy" id="1542737"/>
    <lineage>
        <taxon>Bacteria</taxon>
        <taxon>Bacillati</taxon>
        <taxon>Actinomycetota</taxon>
        <taxon>Actinomycetes</taxon>
        <taxon>Propionibacteriales</taxon>
        <taxon>Nocardioidaceae</taxon>
        <taxon>Nocardioides</taxon>
    </lineage>
</organism>
<dbReference type="SUPFAM" id="SSF88946">
    <property type="entry name" value="Sigma2 domain of RNA polymerase sigma factors"/>
    <property type="match status" value="1"/>
</dbReference>
<evidence type="ECO:0000313" key="9">
    <source>
        <dbReference type="Proteomes" id="UP000277094"/>
    </source>
</evidence>
<comment type="similarity">
    <text evidence="1">Belongs to the sigma-70 factor family. ECF subfamily.</text>
</comment>
<proteinExistence type="inferred from homology"/>
<evidence type="ECO:0000256" key="3">
    <source>
        <dbReference type="ARBA" id="ARBA00023082"/>
    </source>
</evidence>
<dbReference type="OrthoDB" id="5501064at2"/>
<evidence type="ECO:0000313" key="8">
    <source>
        <dbReference type="EMBL" id="RNL78502.1"/>
    </source>
</evidence>
<dbReference type="InterPro" id="IPR014284">
    <property type="entry name" value="RNA_pol_sigma-70_dom"/>
</dbReference>
<sequence>MTTAMTRARTPATTRVTTRATTRARMPATAPRRTRPDRTTPATRVRPTALTRVTPRVRATAATTPAAATTENRTQRHGLRSTPELDDDVRDAASGDGVALRRLYDALAPKIVAYLRLRGAEDPEGLTNDVFLAVFTRLDRLTGGWTGFRALTFTIAHSRAVDDLRRQARQPRHSEYDAEHDGRADSSAEQQALAGMDDGEASQLLALLPDEQRTVVMLRVLGDLSVAQTALALRTTEARVKKLQQRAVLALRGLVSTSESAPKDLDEVGR</sequence>
<keyword evidence="9" id="KW-1185">Reference proteome</keyword>
<evidence type="ECO:0000256" key="1">
    <source>
        <dbReference type="ARBA" id="ARBA00010641"/>
    </source>
</evidence>
<dbReference type="Proteomes" id="UP000277094">
    <property type="component" value="Unassembled WGS sequence"/>
</dbReference>
<feature type="compositionally biased region" description="Low complexity" evidence="6">
    <location>
        <begin position="1"/>
        <end position="31"/>
    </location>
</feature>
<dbReference type="InterPro" id="IPR013324">
    <property type="entry name" value="RNA_pol_sigma_r3/r4-like"/>
</dbReference>
<dbReference type="GO" id="GO:0016987">
    <property type="term" value="F:sigma factor activity"/>
    <property type="evidence" value="ECO:0007669"/>
    <property type="project" value="UniProtKB-KW"/>
</dbReference>
<dbReference type="NCBIfam" id="TIGR02937">
    <property type="entry name" value="sigma70-ECF"/>
    <property type="match status" value="1"/>
</dbReference>
<protein>
    <submittedName>
        <fullName evidence="8">Sigma-70 family RNA polymerase sigma factor</fullName>
    </submittedName>
</protein>
<feature type="region of interest" description="Disordered" evidence="6">
    <location>
        <begin position="1"/>
        <end position="42"/>
    </location>
</feature>
<dbReference type="InterPro" id="IPR036388">
    <property type="entry name" value="WH-like_DNA-bd_sf"/>
</dbReference>
<dbReference type="PANTHER" id="PTHR43133">
    <property type="entry name" value="RNA POLYMERASE ECF-TYPE SIGMA FACTO"/>
    <property type="match status" value="1"/>
</dbReference>
<name>A0A3N0DS98_9ACTN</name>
<dbReference type="InterPro" id="IPR013249">
    <property type="entry name" value="RNA_pol_sigma70_r4_t2"/>
</dbReference>
<keyword evidence="5" id="KW-0804">Transcription</keyword>
<evidence type="ECO:0000256" key="4">
    <source>
        <dbReference type="ARBA" id="ARBA00023125"/>
    </source>
</evidence>
<dbReference type="Gene3D" id="1.10.1740.10">
    <property type="match status" value="1"/>
</dbReference>
<dbReference type="InterPro" id="IPR013325">
    <property type="entry name" value="RNA_pol_sigma_r2"/>
</dbReference>
<dbReference type="Gene3D" id="1.10.10.10">
    <property type="entry name" value="Winged helix-like DNA-binding domain superfamily/Winged helix DNA-binding domain"/>
    <property type="match status" value="1"/>
</dbReference>
<comment type="caution">
    <text evidence="8">The sequence shown here is derived from an EMBL/GenBank/DDBJ whole genome shotgun (WGS) entry which is preliminary data.</text>
</comment>
<feature type="region of interest" description="Disordered" evidence="6">
    <location>
        <begin position="56"/>
        <end position="87"/>
    </location>
</feature>
<dbReference type="Pfam" id="PF08281">
    <property type="entry name" value="Sigma70_r4_2"/>
    <property type="match status" value="1"/>
</dbReference>
<dbReference type="InterPro" id="IPR039425">
    <property type="entry name" value="RNA_pol_sigma-70-like"/>
</dbReference>
<gene>
    <name evidence="8" type="ORF">EFL95_05245</name>
</gene>
<evidence type="ECO:0000256" key="2">
    <source>
        <dbReference type="ARBA" id="ARBA00023015"/>
    </source>
</evidence>
<reference evidence="8 9" key="1">
    <citation type="submission" date="2018-11" db="EMBL/GenBank/DDBJ databases">
        <authorList>
            <person name="Li F."/>
        </authorList>
    </citation>
    <scope>NUCLEOTIDE SEQUENCE [LARGE SCALE GENOMIC DNA]</scope>
    <source>
        <strain evidence="8 9">KIS18-7</strain>
    </source>
</reference>
<dbReference type="EMBL" id="RJSG01000002">
    <property type="protein sequence ID" value="RNL78502.1"/>
    <property type="molecule type" value="Genomic_DNA"/>
</dbReference>
<dbReference type="AlphaFoldDB" id="A0A3N0DS98"/>
<dbReference type="GO" id="GO:0006352">
    <property type="term" value="P:DNA-templated transcription initiation"/>
    <property type="evidence" value="ECO:0007669"/>
    <property type="project" value="InterPro"/>
</dbReference>
<accession>A0A3N0DS98</accession>
<evidence type="ECO:0000259" key="7">
    <source>
        <dbReference type="Pfam" id="PF08281"/>
    </source>
</evidence>
<keyword evidence="4" id="KW-0238">DNA-binding</keyword>
<feature type="domain" description="RNA polymerase sigma factor 70 region 4 type 2" evidence="7">
    <location>
        <begin position="202"/>
        <end position="251"/>
    </location>
</feature>